<dbReference type="VEuPathDB" id="VectorBase:LDEU007585"/>
<evidence type="ECO:0000256" key="1">
    <source>
        <dbReference type="ARBA" id="ARBA00004479"/>
    </source>
</evidence>
<dbReference type="CDD" id="cd00055">
    <property type="entry name" value="EGF_Lam"/>
    <property type="match status" value="1"/>
</dbReference>
<evidence type="ECO:0000256" key="4">
    <source>
        <dbReference type="ARBA" id="ARBA00022737"/>
    </source>
</evidence>
<evidence type="ECO:0000256" key="10">
    <source>
        <dbReference type="SAM" id="Phobius"/>
    </source>
</evidence>
<dbReference type="GO" id="GO:0009888">
    <property type="term" value="P:tissue development"/>
    <property type="evidence" value="ECO:0007669"/>
    <property type="project" value="TreeGrafter"/>
</dbReference>
<reference evidence="13 14" key="1">
    <citation type="journal article" date="2018" name="Gigascience">
        <title>Genomes of trombidid mites reveal novel predicted allergens and laterally-transferred genes associated with secondary metabolism.</title>
        <authorList>
            <person name="Dong X."/>
            <person name="Chaisiri K."/>
            <person name="Xia D."/>
            <person name="Armstrong S.D."/>
            <person name="Fang Y."/>
            <person name="Donnelly M.J."/>
            <person name="Kadowaki T."/>
            <person name="McGarry J.W."/>
            <person name="Darby A.C."/>
            <person name="Makepeace B.L."/>
        </authorList>
    </citation>
    <scope>NUCLEOTIDE SEQUENCE [LARGE SCALE GENOMIC DNA]</scope>
    <source>
        <strain evidence="13">UoL-UT</strain>
    </source>
</reference>
<evidence type="ECO:0000256" key="5">
    <source>
        <dbReference type="ARBA" id="ARBA00023157"/>
    </source>
</evidence>
<dbReference type="PROSITE" id="PS00022">
    <property type="entry name" value="EGF_1"/>
    <property type="match status" value="1"/>
</dbReference>
<dbReference type="STRING" id="299467.A0A443SAE9"/>
<dbReference type="PROSITE" id="PS01248">
    <property type="entry name" value="EGF_LAM_1"/>
    <property type="match status" value="1"/>
</dbReference>
<evidence type="ECO:0000256" key="2">
    <source>
        <dbReference type="ARBA" id="ARBA00022536"/>
    </source>
</evidence>
<dbReference type="GO" id="GO:0016020">
    <property type="term" value="C:membrane"/>
    <property type="evidence" value="ECO:0007669"/>
    <property type="project" value="UniProtKB-SubCell"/>
</dbReference>
<dbReference type="PROSITE" id="PS01186">
    <property type="entry name" value="EGF_2"/>
    <property type="match status" value="1"/>
</dbReference>
<dbReference type="InterPro" id="IPR056863">
    <property type="entry name" value="LMN_ATRN_NET-like_EGF"/>
</dbReference>
<keyword evidence="2 8" id="KW-0245">EGF-like domain</keyword>
<dbReference type="OrthoDB" id="263283at2759"/>
<feature type="domain" description="EGF-like" evidence="11">
    <location>
        <begin position="32"/>
        <end position="71"/>
    </location>
</feature>
<dbReference type="Pfam" id="PF12947">
    <property type="entry name" value="EGF_3"/>
    <property type="match status" value="1"/>
</dbReference>
<keyword evidence="10" id="KW-1133">Transmembrane helix</keyword>
<evidence type="ECO:0000256" key="8">
    <source>
        <dbReference type="PROSITE-ProRule" id="PRU00076"/>
    </source>
</evidence>
<dbReference type="PROSITE" id="PS50027">
    <property type="entry name" value="EGF_LAM_2"/>
    <property type="match status" value="1"/>
</dbReference>
<comment type="subcellular location">
    <subcellularLocation>
        <location evidence="1">Membrane</location>
        <topology evidence="1">Single-pass type I membrane protein</topology>
    </subcellularLocation>
</comment>
<evidence type="ECO:0000259" key="11">
    <source>
        <dbReference type="PROSITE" id="PS50026"/>
    </source>
</evidence>
<evidence type="ECO:0000256" key="7">
    <source>
        <dbReference type="ARBA" id="ARBA00023292"/>
    </source>
</evidence>
<dbReference type="PANTHER" id="PTHR10574:SF444">
    <property type="entry name" value="BASEMENT MEMBRANE-SPECIFIC HEPARAN SULFATE PROTEOGLYCAN CORE PROTEIN"/>
    <property type="match status" value="1"/>
</dbReference>
<evidence type="ECO:0000313" key="14">
    <source>
        <dbReference type="Proteomes" id="UP000288716"/>
    </source>
</evidence>
<keyword evidence="3" id="KW-0732">Signal</keyword>
<evidence type="ECO:0000256" key="6">
    <source>
        <dbReference type="ARBA" id="ARBA00023180"/>
    </source>
</evidence>
<comment type="caution">
    <text evidence="13">The sequence shown here is derived from an EMBL/GenBank/DDBJ whole genome shotgun (WGS) entry which is preliminary data.</text>
</comment>
<dbReference type="Proteomes" id="UP000288716">
    <property type="component" value="Unassembled WGS sequence"/>
</dbReference>
<dbReference type="SMART" id="SM00180">
    <property type="entry name" value="EGF_Lam"/>
    <property type="match status" value="2"/>
</dbReference>
<feature type="disulfide bond" evidence="9">
    <location>
        <begin position="198"/>
        <end position="212"/>
    </location>
</feature>
<feature type="transmembrane region" description="Helical" evidence="10">
    <location>
        <begin position="556"/>
        <end position="578"/>
    </location>
</feature>
<feature type="domain" description="Laminin EGF-like" evidence="12">
    <location>
        <begin position="166"/>
        <end position="214"/>
    </location>
</feature>
<name>A0A443SAE9_9ACAR</name>
<dbReference type="InterPro" id="IPR002049">
    <property type="entry name" value="LE_dom"/>
</dbReference>
<keyword evidence="14" id="KW-1185">Reference proteome</keyword>
<dbReference type="PROSITE" id="PS50026">
    <property type="entry name" value="EGF_3"/>
    <property type="match status" value="1"/>
</dbReference>
<keyword evidence="5 9" id="KW-1015">Disulfide bond</keyword>
<dbReference type="PANTHER" id="PTHR10574">
    <property type="entry name" value="NETRIN/LAMININ-RELATED"/>
    <property type="match status" value="1"/>
</dbReference>
<dbReference type="Gene3D" id="2.10.25.10">
    <property type="entry name" value="Laminin"/>
    <property type="match status" value="4"/>
</dbReference>
<evidence type="ECO:0000256" key="9">
    <source>
        <dbReference type="PROSITE-ProRule" id="PRU00460"/>
    </source>
</evidence>
<keyword evidence="6" id="KW-0325">Glycoprotein</keyword>
<gene>
    <name evidence="13" type="ORF">B4U80_04898</name>
</gene>
<dbReference type="GO" id="GO:0009887">
    <property type="term" value="P:animal organ morphogenesis"/>
    <property type="evidence" value="ECO:0007669"/>
    <property type="project" value="TreeGrafter"/>
</dbReference>
<dbReference type="InterPro" id="IPR024731">
    <property type="entry name" value="NELL2-like_EGF"/>
</dbReference>
<keyword evidence="10" id="KW-0812">Transmembrane</keyword>
<dbReference type="Pfam" id="PF24973">
    <property type="entry name" value="EGF_LMN_ATRN"/>
    <property type="match status" value="2"/>
</dbReference>
<feature type="non-terminal residue" evidence="13">
    <location>
        <position position="1"/>
    </location>
</feature>
<sequence length="742" mass="83130">ARLSCKTEINATFPDVDFRPSEALYWFRLCPNTKNCESDDECDKHAACVNTTLGPKCICNNGFKGDGYLCKFCGVNCSFEEQNEGSLWVNESLINGCTDEYCSDNEKKCFHTEGGLYRCSCKKGYKVDGNSCVPVCNQGCVHGICTKPDICDCNFGFVGSNCSLKCNCNGHSNCRDAQSLNICIKCHNNTQGDHCQNCRPFFVGNPVNGGKCTPCNVYCTGHSEICLSYEYINATQGIDWERVTTINDLKDRVLEGSNDAVCINCKHNTEGKQCENCIPGYFKSGGLTFEGCIACHCHGHGDMCDPNSGESCNCGNNTENDRQCLGKHSKNSLTPCWQLQCSKCKEYFLGVPTHGHQCYRHMFLDRDYCFDTETQEECNRKPNPLLLKRTVFFAVQPRYMNVDIRIVVDVSQGALDFYLSAKEDTFVVDVDKNTGVHNVWLDSHYSCEYEEDSKDLIILRKNNSFNDSSFATVSTVHQGPPLYIKHYLVNGITTYITVTNPNELLVVRGLENRLVVTIPQEVHDLRSTRFYIILRGTASETFGNLFFRQDQSRIDLFVFFSVFFSCFFLFLASCVVVWKVKQAFDMRRARRLHAAEMKHMASRPFASVLVYLDSRSDSDFEFALSAISNHVHGKKSKPSAFRIKGSHSSLRDSPKYHGPYIDSDRYFVRPVAVETTSEGQAAVVTTLILLPGGSATPVRLTLASTLVSLRGSHQILNQGNNPTIVGEVFRAAMKRRTTNSVI</sequence>
<evidence type="ECO:0000259" key="12">
    <source>
        <dbReference type="PROSITE" id="PS50027"/>
    </source>
</evidence>
<keyword evidence="10" id="KW-0472">Membrane</keyword>
<dbReference type="InterPro" id="IPR000742">
    <property type="entry name" value="EGF"/>
</dbReference>
<protein>
    <recommendedName>
        <fullName evidence="15">Multiple epidermal growth factor-like domains protein 8</fullName>
    </recommendedName>
</protein>
<dbReference type="AlphaFoldDB" id="A0A443SAE9"/>
<dbReference type="InterPro" id="IPR050440">
    <property type="entry name" value="Laminin/Netrin_ECM"/>
</dbReference>
<comment type="caution">
    <text evidence="8">Lacks conserved residue(s) required for the propagation of feature annotation.</text>
</comment>
<organism evidence="13 14">
    <name type="scientific">Leptotrombidium deliense</name>
    <dbReference type="NCBI Taxonomy" id="299467"/>
    <lineage>
        <taxon>Eukaryota</taxon>
        <taxon>Metazoa</taxon>
        <taxon>Ecdysozoa</taxon>
        <taxon>Arthropoda</taxon>
        <taxon>Chelicerata</taxon>
        <taxon>Arachnida</taxon>
        <taxon>Acari</taxon>
        <taxon>Acariformes</taxon>
        <taxon>Trombidiformes</taxon>
        <taxon>Prostigmata</taxon>
        <taxon>Anystina</taxon>
        <taxon>Parasitengona</taxon>
        <taxon>Trombiculoidea</taxon>
        <taxon>Trombiculidae</taxon>
        <taxon>Leptotrombidium</taxon>
    </lineage>
</organism>
<dbReference type="SUPFAM" id="SSF57196">
    <property type="entry name" value="EGF/Laminin"/>
    <property type="match status" value="2"/>
</dbReference>
<feature type="disulfide bond" evidence="9">
    <location>
        <begin position="186"/>
        <end position="195"/>
    </location>
</feature>
<evidence type="ECO:0000313" key="13">
    <source>
        <dbReference type="EMBL" id="RWS24454.1"/>
    </source>
</evidence>
<accession>A0A443SAE9</accession>
<evidence type="ECO:0008006" key="15">
    <source>
        <dbReference type="Google" id="ProtNLM"/>
    </source>
</evidence>
<keyword evidence="7 9" id="KW-0424">Laminin EGF-like domain</keyword>
<evidence type="ECO:0000256" key="3">
    <source>
        <dbReference type="ARBA" id="ARBA00022729"/>
    </source>
</evidence>
<keyword evidence="4" id="KW-0677">Repeat</keyword>
<dbReference type="SMART" id="SM00181">
    <property type="entry name" value="EGF"/>
    <property type="match status" value="5"/>
</dbReference>
<dbReference type="EMBL" id="NCKV01004858">
    <property type="protein sequence ID" value="RWS24454.1"/>
    <property type="molecule type" value="Genomic_DNA"/>
</dbReference>
<proteinExistence type="predicted"/>